<comment type="function">
    <text evidence="3">Responsible for the release of ribosomes from messenger RNA at the termination of protein biosynthesis. May increase the efficiency of translation by recycling ribosomes from one round of translation to another.</text>
</comment>
<comment type="similarity">
    <text evidence="1 3">Belongs to the RRF family.</text>
</comment>
<evidence type="ECO:0000256" key="3">
    <source>
        <dbReference type="HAMAP-Rule" id="MF_00040"/>
    </source>
</evidence>
<reference evidence="6 7" key="1">
    <citation type="journal article" date="2016" name="Int. J. Syst. Evol. Microbiol.">
        <title>Peptococcus simiae sp. nov., isolated from rhesus macaque faeces and emended description of the genus Peptococcus.</title>
        <authorList>
            <person name="Shkoporov A.N."/>
            <person name="Efimov B.A."/>
            <person name="Kondova I."/>
            <person name="Ouwerling B."/>
            <person name="Chaplin A.V."/>
            <person name="Shcherbakova V.A."/>
            <person name="Langermans J.A.M."/>
        </authorList>
    </citation>
    <scope>NUCLEOTIDE SEQUENCE [LARGE SCALE GENOMIC DNA]</scope>
    <source>
        <strain evidence="6 7">M108</strain>
    </source>
</reference>
<dbReference type="InterPro" id="IPR002661">
    <property type="entry name" value="Ribosome_recyc_fac"/>
</dbReference>
<evidence type="ECO:0000259" key="5">
    <source>
        <dbReference type="Pfam" id="PF01765"/>
    </source>
</evidence>
<keyword evidence="7" id="KW-1185">Reference proteome</keyword>
<dbReference type="InterPro" id="IPR023584">
    <property type="entry name" value="Ribosome_recyc_fac_dom"/>
</dbReference>
<gene>
    <name evidence="3 6" type="primary">frr</name>
    <name evidence="6" type="ORF">ACKQTC_07405</name>
</gene>
<dbReference type="RefSeq" id="WP_408977806.1">
    <property type="nucleotide sequence ID" value="NZ_JBJUVG010000011.1"/>
</dbReference>
<dbReference type="SUPFAM" id="SSF55194">
    <property type="entry name" value="Ribosome recycling factor, RRF"/>
    <property type="match status" value="1"/>
</dbReference>
<evidence type="ECO:0000256" key="4">
    <source>
        <dbReference type="SAM" id="MobiDB-lite"/>
    </source>
</evidence>
<name>A0ABW9H001_9FIRM</name>
<dbReference type="Pfam" id="PF01765">
    <property type="entry name" value="RRF"/>
    <property type="match status" value="1"/>
</dbReference>
<organism evidence="6 7">
    <name type="scientific">Peptococcus simiae</name>
    <dbReference type="NCBI Taxonomy" id="1643805"/>
    <lineage>
        <taxon>Bacteria</taxon>
        <taxon>Bacillati</taxon>
        <taxon>Bacillota</taxon>
        <taxon>Clostridia</taxon>
        <taxon>Eubacteriales</taxon>
        <taxon>Peptococcaceae</taxon>
        <taxon>Peptococcus</taxon>
    </lineage>
</organism>
<dbReference type="Gene3D" id="3.30.1360.40">
    <property type="match status" value="1"/>
</dbReference>
<dbReference type="EMBL" id="JBJUVG010000011">
    <property type="protein sequence ID" value="MFM9414192.1"/>
    <property type="molecule type" value="Genomic_DNA"/>
</dbReference>
<dbReference type="NCBIfam" id="TIGR00496">
    <property type="entry name" value="frr"/>
    <property type="match status" value="1"/>
</dbReference>
<feature type="domain" description="Ribosome recycling factor" evidence="5">
    <location>
        <begin position="20"/>
        <end position="183"/>
    </location>
</feature>
<dbReference type="InterPro" id="IPR036191">
    <property type="entry name" value="RRF_sf"/>
</dbReference>
<sequence length="185" mass="20785">MINDILKDTENRMQLSIESLRTELSRIRTGKANISLLDGITVEYYGTPTPLNQVANISAPEPRLLTVQPWDKTVVQDIEKAILASDLGITPNNDGQIIRLPLPQLTQEVREDLAKQARKRGEDAKVSVRNIRRDANDQVKKLEKSKEVAEDEAKSAQDDIQKLTDDAVKKIDAVISDKEKEVMEI</sequence>
<keyword evidence="3" id="KW-0963">Cytoplasm</keyword>
<evidence type="ECO:0000256" key="2">
    <source>
        <dbReference type="ARBA" id="ARBA00022917"/>
    </source>
</evidence>
<evidence type="ECO:0000256" key="1">
    <source>
        <dbReference type="ARBA" id="ARBA00005912"/>
    </source>
</evidence>
<accession>A0ABW9H001</accession>
<dbReference type="PANTHER" id="PTHR20982">
    <property type="entry name" value="RIBOSOME RECYCLING FACTOR"/>
    <property type="match status" value="1"/>
</dbReference>
<dbReference type="Proteomes" id="UP001631949">
    <property type="component" value="Unassembled WGS sequence"/>
</dbReference>
<protein>
    <recommendedName>
        <fullName evidence="3">Ribosome-recycling factor</fullName>
        <shortName evidence="3">RRF</shortName>
    </recommendedName>
    <alternativeName>
        <fullName evidence="3">Ribosome-releasing factor</fullName>
    </alternativeName>
</protein>
<feature type="region of interest" description="Disordered" evidence="4">
    <location>
        <begin position="136"/>
        <end position="158"/>
    </location>
</feature>
<comment type="subcellular location">
    <subcellularLocation>
        <location evidence="3">Cytoplasm</location>
    </subcellularLocation>
</comment>
<dbReference type="HAMAP" id="MF_00040">
    <property type="entry name" value="RRF"/>
    <property type="match status" value="1"/>
</dbReference>
<proteinExistence type="inferred from homology"/>
<evidence type="ECO:0000313" key="7">
    <source>
        <dbReference type="Proteomes" id="UP001631949"/>
    </source>
</evidence>
<evidence type="ECO:0000313" key="6">
    <source>
        <dbReference type="EMBL" id="MFM9414192.1"/>
    </source>
</evidence>
<comment type="caution">
    <text evidence="6">The sequence shown here is derived from an EMBL/GenBank/DDBJ whole genome shotgun (WGS) entry which is preliminary data.</text>
</comment>
<keyword evidence="2 3" id="KW-0648">Protein biosynthesis</keyword>
<dbReference type="Gene3D" id="1.10.132.20">
    <property type="entry name" value="Ribosome-recycling factor"/>
    <property type="match status" value="1"/>
</dbReference>
<dbReference type="CDD" id="cd00520">
    <property type="entry name" value="RRF"/>
    <property type="match status" value="1"/>
</dbReference>
<dbReference type="PANTHER" id="PTHR20982:SF3">
    <property type="entry name" value="MITOCHONDRIAL RIBOSOME RECYCLING FACTOR PSEUDO 1"/>
    <property type="match status" value="1"/>
</dbReference>